<dbReference type="STRING" id="71717.A0A4Y7T960"/>
<reference evidence="4 5" key="1">
    <citation type="journal article" date="2019" name="Nat. Ecol. Evol.">
        <title>Megaphylogeny resolves global patterns of mushroom evolution.</title>
        <authorList>
            <person name="Varga T."/>
            <person name="Krizsan K."/>
            <person name="Foldi C."/>
            <person name="Dima B."/>
            <person name="Sanchez-Garcia M."/>
            <person name="Sanchez-Ramirez S."/>
            <person name="Szollosi G.J."/>
            <person name="Szarkandi J.G."/>
            <person name="Papp V."/>
            <person name="Albert L."/>
            <person name="Andreopoulos W."/>
            <person name="Angelini C."/>
            <person name="Antonin V."/>
            <person name="Barry K.W."/>
            <person name="Bougher N.L."/>
            <person name="Buchanan P."/>
            <person name="Buyck B."/>
            <person name="Bense V."/>
            <person name="Catcheside P."/>
            <person name="Chovatia M."/>
            <person name="Cooper J."/>
            <person name="Damon W."/>
            <person name="Desjardin D."/>
            <person name="Finy P."/>
            <person name="Geml J."/>
            <person name="Haridas S."/>
            <person name="Hughes K."/>
            <person name="Justo A."/>
            <person name="Karasinski D."/>
            <person name="Kautmanova I."/>
            <person name="Kiss B."/>
            <person name="Kocsube S."/>
            <person name="Kotiranta H."/>
            <person name="LaButti K.M."/>
            <person name="Lechner B.E."/>
            <person name="Liimatainen K."/>
            <person name="Lipzen A."/>
            <person name="Lukacs Z."/>
            <person name="Mihaltcheva S."/>
            <person name="Morgado L.N."/>
            <person name="Niskanen T."/>
            <person name="Noordeloos M.E."/>
            <person name="Ohm R.A."/>
            <person name="Ortiz-Santana B."/>
            <person name="Ovrebo C."/>
            <person name="Racz N."/>
            <person name="Riley R."/>
            <person name="Savchenko A."/>
            <person name="Shiryaev A."/>
            <person name="Soop K."/>
            <person name="Spirin V."/>
            <person name="Szebenyi C."/>
            <person name="Tomsovsky M."/>
            <person name="Tulloss R.E."/>
            <person name="Uehling J."/>
            <person name="Grigoriev I.V."/>
            <person name="Vagvolgyi C."/>
            <person name="Papp T."/>
            <person name="Martin F.M."/>
            <person name="Miettinen O."/>
            <person name="Hibbett D.S."/>
            <person name="Nagy L.G."/>
        </authorList>
    </citation>
    <scope>NUCLEOTIDE SEQUENCE [LARGE SCALE GENOMIC DNA]</scope>
    <source>
        <strain evidence="4 5">FP101781</strain>
    </source>
</reference>
<sequence length="712" mass="80807">MSALHCFTNARDWNVGSITINNTNPSGTLEKAFQYLYGNIAEDAAHNSAERHDAPKCHEDTRKAVQEEIHGWITHGDEDAEPTKILYLTGPAGTGKTAIAGSIADTCDEQGLLAGSFFFASFLASETRRLKRYLVATLVYHLISPLDDDHPLRRAVLLAVQRDRSIFRKRLKDQLRLLLMKPLKDTRSQFDTSVLPKVFIIDGLDEVEAESSRESDRDPHDVRTENERDQEEILSALLYATSESTFPFRILIASRPERVIQTFFSNNAADVTREIFLDNKYDPGSDIALFLRASFAKIRRRYKLPALWPLEKDLEKLVYNASGQFIYAATIIRFLQGGKHPNPQALLNDILHQSFRCGEVGALASLDALYARILKSSPDWALAFRWIHAMDRLEFIPVVFVNQLLQDYEGQAEYLLENLTSLVWIPPAEDQSSPYHFHHKSFCDFIKDESRCGEELGHTSKDGDAFYKERLVNVILNKSPAVTLPETQNTMFLCDFVHVIGSRGIPYIVGSTESNPEVLTRSDAQWWVHFALKCGMNIFVIDWFTNIHNGCPSDSAGNCFLYCKHWRSTILRACRGLGWRVPNTIALFHEAICRHPSTDFKFSWSPYPYFNFSDSRSGSGDVDLLPTMTQCTVDGEYQATLDLVAAMYSRLPTDWISQIVRERPQDKHAFYSGLTAVIGDIRRELGIEESDILVDEDDRFDWGSDSEDGIDL</sequence>
<dbReference type="Gene3D" id="3.40.50.300">
    <property type="entry name" value="P-loop containing nucleotide triphosphate hydrolases"/>
    <property type="match status" value="1"/>
</dbReference>
<organism evidence="4 5">
    <name type="scientific">Coprinellus micaceus</name>
    <name type="common">Glistening ink-cap mushroom</name>
    <name type="synonym">Coprinus micaceus</name>
    <dbReference type="NCBI Taxonomy" id="71717"/>
    <lineage>
        <taxon>Eukaryota</taxon>
        <taxon>Fungi</taxon>
        <taxon>Dikarya</taxon>
        <taxon>Basidiomycota</taxon>
        <taxon>Agaricomycotina</taxon>
        <taxon>Agaricomycetes</taxon>
        <taxon>Agaricomycetidae</taxon>
        <taxon>Agaricales</taxon>
        <taxon>Agaricineae</taxon>
        <taxon>Psathyrellaceae</taxon>
        <taxon>Coprinellus</taxon>
    </lineage>
</organism>
<proteinExistence type="predicted"/>
<evidence type="ECO:0000259" key="3">
    <source>
        <dbReference type="PROSITE" id="PS50837"/>
    </source>
</evidence>
<evidence type="ECO:0000256" key="1">
    <source>
        <dbReference type="ARBA" id="ARBA00022737"/>
    </source>
</evidence>
<feature type="domain" description="NACHT" evidence="3">
    <location>
        <begin position="84"/>
        <end position="256"/>
    </location>
</feature>
<evidence type="ECO:0000313" key="4">
    <source>
        <dbReference type="EMBL" id="TEB30695.1"/>
    </source>
</evidence>
<dbReference type="PANTHER" id="PTHR10039:SF14">
    <property type="entry name" value="NACHT DOMAIN-CONTAINING PROTEIN"/>
    <property type="match status" value="1"/>
</dbReference>
<protein>
    <recommendedName>
        <fullName evidence="3">NACHT domain-containing protein</fullName>
    </recommendedName>
</protein>
<feature type="region of interest" description="Disordered" evidence="2">
    <location>
        <begin position="210"/>
        <end position="229"/>
    </location>
</feature>
<evidence type="ECO:0000313" key="5">
    <source>
        <dbReference type="Proteomes" id="UP000298030"/>
    </source>
</evidence>
<dbReference type="PANTHER" id="PTHR10039">
    <property type="entry name" value="AMELOGENIN"/>
    <property type="match status" value="1"/>
</dbReference>
<dbReference type="InterPro" id="IPR056884">
    <property type="entry name" value="NPHP3-like_N"/>
</dbReference>
<dbReference type="PROSITE" id="PS50837">
    <property type="entry name" value="NACHT"/>
    <property type="match status" value="1"/>
</dbReference>
<dbReference type="EMBL" id="QPFP01000022">
    <property type="protein sequence ID" value="TEB30695.1"/>
    <property type="molecule type" value="Genomic_DNA"/>
</dbReference>
<dbReference type="AlphaFoldDB" id="A0A4Y7T960"/>
<dbReference type="SUPFAM" id="SSF52540">
    <property type="entry name" value="P-loop containing nucleoside triphosphate hydrolases"/>
    <property type="match status" value="1"/>
</dbReference>
<dbReference type="InterPro" id="IPR007111">
    <property type="entry name" value="NACHT_NTPase"/>
</dbReference>
<dbReference type="Proteomes" id="UP000298030">
    <property type="component" value="Unassembled WGS sequence"/>
</dbReference>
<name>A0A4Y7T960_COPMI</name>
<keyword evidence="5" id="KW-1185">Reference proteome</keyword>
<dbReference type="Pfam" id="PF24883">
    <property type="entry name" value="NPHP3_N"/>
    <property type="match status" value="1"/>
</dbReference>
<dbReference type="InterPro" id="IPR027417">
    <property type="entry name" value="P-loop_NTPase"/>
</dbReference>
<dbReference type="OrthoDB" id="4760524at2759"/>
<comment type="caution">
    <text evidence="4">The sequence shown here is derived from an EMBL/GenBank/DDBJ whole genome shotgun (WGS) entry which is preliminary data.</text>
</comment>
<accession>A0A4Y7T960</accession>
<gene>
    <name evidence="4" type="ORF">FA13DRAFT_1733555</name>
</gene>
<feature type="compositionally biased region" description="Basic and acidic residues" evidence="2">
    <location>
        <begin position="210"/>
        <end position="227"/>
    </location>
</feature>
<keyword evidence="1" id="KW-0677">Repeat</keyword>
<evidence type="ECO:0000256" key="2">
    <source>
        <dbReference type="SAM" id="MobiDB-lite"/>
    </source>
</evidence>